<dbReference type="EMBL" id="DTGG01000073">
    <property type="protein sequence ID" value="HFZ08921.1"/>
    <property type="molecule type" value="Genomic_DNA"/>
</dbReference>
<dbReference type="Gene3D" id="3.40.50.150">
    <property type="entry name" value="Vaccinia Virus protein VP39"/>
    <property type="match status" value="1"/>
</dbReference>
<dbReference type="InterPro" id="IPR003356">
    <property type="entry name" value="DNA_methylase_A-5"/>
</dbReference>
<dbReference type="GO" id="GO:0008170">
    <property type="term" value="F:N-methyltransferase activity"/>
    <property type="evidence" value="ECO:0007669"/>
    <property type="project" value="InterPro"/>
</dbReference>
<keyword evidence="3" id="KW-0680">Restriction system</keyword>
<sequence length="1085" mass="124388">MNADSFYKHGSLEYEISLSPYIFRIKKATDSCRSEAKLEIELHQILRELLGEFGIKFDPYVDETLQNMGLAQINADRPDGVFGHIVYDYKSPNLLNKPKELLKAKEQIVKYLDGVTNGGHTNNPEECSKWIGYLWDGSSLFFCTSTGNSWSWSKRMLITESSLLFLIQVYRSLKRKPLTSKMLSQAFGKHSEVAIEVIRVMCSHLAKPKHRTNMLFREWKRLFQQVSTYGLEQLPSVKAWAIQNGIATKDSSHILFAMHSYYSLVVKILTSELLAATTAIPSTLCESLATAPSHEDLYKILVFLEDSEYYRRYRISNFLEGDFFSWYIHEESKPLAVAFKALAREFLDFEPATAILKPEAIKDLLKEFYTDLVDEQIRHDLGEYYTPDWLAQHLLDQVGYNGNTKQKVLDPACGSGTFLVECIIRLRAQCERENLSPLKTLETVLINIKGIDLNPLAVISARANYILSIADLVFALGHDVEIPVYLADCINVPIEKEDDDGNAYLEYFLDTEVELFILQIPLSLVKSRVLEKVLLKCEECVAQNKDFTFFKKVLEGDDSVKIHLTQYVINKLEEFYNIISSLHKREWNKIWCRILKNNFIPKSFGKIDLIVGNPPWVRWSRLPETYRKRVKSFCLYYGLVSGKGYSGGIESDISTVVAFSSVDHWLKLAGKIAFLITWTVFKSGSARGFRLGALPDGTGLRILHIEDLTALQPFPDATNETSIYIAEKVENASDAEFTEIPCKIWHPKGSGRVHPALSLTRAYELTQIVDGSACPVGAWGSPFFTGDREHYDHSYFLKGHSSYYLNLAHRGTNSDFSRIYWVKVEKYSKSSGRALIRTLTEEELPGAQLIDSVEGAWIEAELLYPLIRGRDLGRFSYRTNGWYQIIPNLHYNDVESEDDFANKYPLAYSYFSNYDKLLKKRSSYKRYQQDLPFYVIYCIGNYTFSPYKVIWMEQQNPKKFRAAVISSKQDSITPNKLLIPDHKLYFASLYDENEAHYLCGFLNSRPVRTWLGGFLLGKQIGTTIFEYMKVPKYDPKNDNFIQIAEISKKAHSVRAGTIIKEDLSQTEEENLKILVEKICKNNPQV</sequence>
<evidence type="ECO:0000256" key="3">
    <source>
        <dbReference type="ARBA" id="ARBA00022747"/>
    </source>
</evidence>
<dbReference type="InterPro" id="IPR050953">
    <property type="entry name" value="N4_N6_ade-DNA_methylase"/>
</dbReference>
<keyword evidence="2" id="KW-0808">Transferase</keyword>
<comment type="caution">
    <text evidence="5">The sequence shown here is derived from an EMBL/GenBank/DDBJ whole genome shotgun (WGS) entry which is preliminary data.</text>
</comment>
<proteinExistence type="predicted"/>
<dbReference type="SUPFAM" id="SSF53335">
    <property type="entry name" value="S-adenosyl-L-methionine-dependent methyltransferases"/>
    <property type="match status" value="1"/>
</dbReference>
<evidence type="ECO:0000256" key="2">
    <source>
        <dbReference type="ARBA" id="ARBA00022679"/>
    </source>
</evidence>
<dbReference type="GO" id="GO:0003677">
    <property type="term" value="F:DNA binding"/>
    <property type="evidence" value="ECO:0007669"/>
    <property type="project" value="InterPro"/>
</dbReference>
<protein>
    <recommendedName>
        <fullName evidence="4">DNA methylase adenine-specific domain-containing protein</fullName>
    </recommendedName>
</protein>
<keyword evidence="1" id="KW-0489">Methyltransferase</keyword>
<evidence type="ECO:0000256" key="1">
    <source>
        <dbReference type="ARBA" id="ARBA00022603"/>
    </source>
</evidence>
<evidence type="ECO:0000313" key="5">
    <source>
        <dbReference type="EMBL" id="HFZ08921.1"/>
    </source>
</evidence>
<dbReference type="InterPro" id="IPR029063">
    <property type="entry name" value="SAM-dependent_MTases_sf"/>
</dbReference>
<feature type="domain" description="DNA methylase adenine-specific" evidence="4">
    <location>
        <begin position="378"/>
        <end position="468"/>
    </location>
</feature>
<organism evidence="5">
    <name type="scientific">candidate division CPR3 bacterium</name>
    <dbReference type="NCBI Taxonomy" id="2268181"/>
    <lineage>
        <taxon>Bacteria</taxon>
        <taxon>Bacteria division CPR3</taxon>
    </lineage>
</organism>
<dbReference type="PRINTS" id="PR00507">
    <property type="entry name" value="N12N6MTFRASE"/>
</dbReference>
<dbReference type="GO" id="GO:0032259">
    <property type="term" value="P:methylation"/>
    <property type="evidence" value="ECO:0007669"/>
    <property type="project" value="UniProtKB-KW"/>
</dbReference>
<dbReference type="GO" id="GO:0009307">
    <property type="term" value="P:DNA restriction-modification system"/>
    <property type="evidence" value="ECO:0007669"/>
    <property type="project" value="UniProtKB-KW"/>
</dbReference>
<dbReference type="AlphaFoldDB" id="A0A7V3N4D7"/>
<dbReference type="PANTHER" id="PTHR33841">
    <property type="entry name" value="DNA METHYLTRANSFERASE YEEA-RELATED"/>
    <property type="match status" value="1"/>
</dbReference>
<name>A0A7V3N4D7_UNCC3</name>
<dbReference type="PANTHER" id="PTHR33841:SF4">
    <property type="entry name" value="RESTRICTION MODIFICATION SYSTEM DNA SPECIFICITY DOMAIN"/>
    <property type="match status" value="1"/>
</dbReference>
<dbReference type="InterPro" id="IPR002052">
    <property type="entry name" value="DNA_methylase_N6_adenine_CS"/>
</dbReference>
<dbReference type="GO" id="GO:0009007">
    <property type="term" value="F:site-specific DNA-methyltransferase (adenine-specific) activity"/>
    <property type="evidence" value="ECO:0007669"/>
    <property type="project" value="UniProtKB-EC"/>
</dbReference>
<evidence type="ECO:0000259" key="4">
    <source>
        <dbReference type="Pfam" id="PF02384"/>
    </source>
</evidence>
<gene>
    <name evidence="5" type="ORF">ENV41_02170</name>
</gene>
<dbReference type="PROSITE" id="PS00092">
    <property type="entry name" value="N6_MTASE"/>
    <property type="match status" value="1"/>
</dbReference>
<accession>A0A7V3N4D7</accession>
<reference evidence="5" key="1">
    <citation type="journal article" date="2020" name="mSystems">
        <title>Genome- and Community-Level Interaction Insights into Carbon Utilization and Element Cycling Functions of Hydrothermarchaeota in Hydrothermal Sediment.</title>
        <authorList>
            <person name="Zhou Z."/>
            <person name="Liu Y."/>
            <person name="Xu W."/>
            <person name="Pan J."/>
            <person name="Luo Z.H."/>
            <person name="Li M."/>
        </authorList>
    </citation>
    <scope>NUCLEOTIDE SEQUENCE [LARGE SCALE GENOMIC DNA]</scope>
    <source>
        <strain evidence="5">SpSt-757</strain>
    </source>
</reference>
<dbReference type="Pfam" id="PF02384">
    <property type="entry name" value="N6_Mtase"/>
    <property type="match status" value="1"/>
</dbReference>